<sequence>MEKSRKPKIRFKGYNDDWEQRKLGELASSFEYGLNAASKSYDGINKYIRITDIDDETRTFLDTDLTSPDCDLSLSENYLLKDGDILFARTGASVGKTFIYKAFNGVVYYAGFLIRARLKENCSPQFVFYNTLTKEYEKFIRVTSQRSGQPGVNAHEYATFELLLPKYDEQCEIGKFFTNLDHLITLHQRKLDKLINVKKSMLEKMFPKQGSIVPEIRFNGFTQAWEQRKLEDLLESVQIKNSDGHYSQDDILACSLGTELNKKTIFYGLRSTKESVKSYRIVNINDVIYTKSPIKGYPNGIVRTSKIVDGIVPSLYCVYQKKRDISMAIDTRFIQSYLEDKNRLDYYLFPLVNVGARNNVNITDKEFLKGIIKIPICIEEQIQIVEMLEKVNHLITLHQRLNASYLGI</sequence>
<proteinExistence type="predicted"/>
<dbReference type="RefSeq" id="WP_217747046.1">
    <property type="nucleotide sequence ID" value="NZ_JAHOEB010000006.1"/>
</dbReference>
<dbReference type="AlphaFoldDB" id="A0AAW4MTS8"/>
<accession>A0AAW4MTS8</accession>
<dbReference type="PANTHER" id="PTHR30408">
    <property type="entry name" value="TYPE-1 RESTRICTION ENZYME ECOKI SPECIFICITY PROTEIN"/>
    <property type="match status" value="1"/>
</dbReference>
<dbReference type="Proteomes" id="UP001196408">
    <property type="component" value="Unassembled WGS sequence"/>
</dbReference>
<evidence type="ECO:0000313" key="2">
    <source>
        <dbReference type="EMBL" id="MBV3381985.1"/>
    </source>
</evidence>
<dbReference type="EC" id="3.1.21.-" evidence="2"/>
<name>A0AAW4MTS8_9FIRM</name>
<dbReference type="PANTHER" id="PTHR30408:SF12">
    <property type="entry name" value="TYPE I RESTRICTION ENZYME MJAVIII SPECIFICITY SUBUNIT"/>
    <property type="match status" value="1"/>
</dbReference>
<dbReference type="EMBL" id="JAHOEL010000006">
    <property type="protein sequence ID" value="MBV3392010.1"/>
    <property type="molecule type" value="Genomic_DNA"/>
</dbReference>
<dbReference type="GO" id="GO:0004519">
    <property type="term" value="F:endonuclease activity"/>
    <property type="evidence" value="ECO:0007669"/>
    <property type="project" value="UniProtKB-KW"/>
</dbReference>
<evidence type="ECO:0000313" key="3">
    <source>
        <dbReference type="EMBL" id="MBV3392010.1"/>
    </source>
</evidence>
<reference evidence="2 5" key="1">
    <citation type="submission" date="2021-06" db="EMBL/GenBank/DDBJ databases">
        <title>Collection of gut derived symbiotic bacterial strains cultured from healthy donors.</title>
        <authorList>
            <person name="Lin H."/>
            <person name="Littmann E."/>
            <person name="Pamer E.G."/>
        </authorList>
    </citation>
    <scope>NUCLEOTIDE SEQUENCE</scope>
    <source>
        <strain evidence="3 5">MSK.21.70</strain>
        <strain evidence="2">MSK.21.82</strain>
    </source>
</reference>
<evidence type="ECO:0000313" key="5">
    <source>
        <dbReference type="Proteomes" id="UP001197492"/>
    </source>
</evidence>
<comment type="caution">
    <text evidence="2">The sequence shown here is derived from an EMBL/GenBank/DDBJ whole genome shotgun (WGS) entry which is preliminary data.</text>
</comment>
<dbReference type="EMBL" id="JAHOEF010000006">
    <property type="protein sequence ID" value="MBV3381985.1"/>
    <property type="molecule type" value="Genomic_DNA"/>
</dbReference>
<protein>
    <submittedName>
        <fullName evidence="2">Restriction endonuclease subunit S</fullName>
        <ecNumber evidence="2">3.1.21.-</ecNumber>
    </submittedName>
</protein>
<dbReference type="InterPro" id="IPR000055">
    <property type="entry name" value="Restrct_endonuc_typeI_TRD"/>
</dbReference>
<dbReference type="Pfam" id="PF01420">
    <property type="entry name" value="Methylase_S"/>
    <property type="match status" value="1"/>
</dbReference>
<gene>
    <name evidence="2" type="ORF">KSV97_01835</name>
    <name evidence="3" type="ORF">KSW06_01850</name>
</gene>
<keyword evidence="2" id="KW-0540">Nuclease</keyword>
<dbReference type="CDD" id="cd17521">
    <property type="entry name" value="RMtype1_S_Sau13435ORF2165P_TRD2-CR2_like"/>
    <property type="match status" value="1"/>
</dbReference>
<organism evidence="2 4">
    <name type="scientific">Catenibacterium mitsuokai</name>
    <dbReference type="NCBI Taxonomy" id="100886"/>
    <lineage>
        <taxon>Bacteria</taxon>
        <taxon>Bacillati</taxon>
        <taxon>Bacillota</taxon>
        <taxon>Erysipelotrichia</taxon>
        <taxon>Erysipelotrichales</taxon>
        <taxon>Coprobacillaceae</taxon>
        <taxon>Catenibacterium</taxon>
    </lineage>
</organism>
<keyword evidence="5" id="KW-1185">Reference proteome</keyword>
<evidence type="ECO:0000259" key="1">
    <source>
        <dbReference type="Pfam" id="PF01420"/>
    </source>
</evidence>
<keyword evidence="2" id="KW-0255">Endonuclease</keyword>
<dbReference type="InterPro" id="IPR052021">
    <property type="entry name" value="Type-I_RS_S_subunit"/>
</dbReference>
<dbReference type="Proteomes" id="UP001197492">
    <property type="component" value="Unassembled WGS sequence"/>
</dbReference>
<keyword evidence="2" id="KW-0378">Hydrolase</keyword>
<dbReference type="GO" id="GO:0003677">
    <property type="term" value="F:DNA binding"/>
    <property type="evidence" value="ECO:0007669"/>
    <property type="project" value="InterPro"/>
</dbReference>
<dbReference type="GO" id="GO:0016787">
    <property type="term" value="F:hydrolase activity"/>
    <property type="evidence" value="ECO:0007669"/>
    <property type="project" value="UniProtKB-KW"/>
</dbReference>
<feature type="domain" description="Type I restriction modification DNA specificity" evidence="1">
    <location>
        <begin position="15"/>
        <end position="194"/>
    </location>
</feature>
<evidence type="ECO:0000313" key="4">
    <source>
        <dbReference type="Proteomes" id="UP001196408"/>
    </source>
</evidence>